<dbReference type="InterPro" id="IPR038846">
    <property type="entry name" value="RPC9"/>
</dbReference>
<dbReference type="RefSeq" id="XP_033462576.1">
    <property type="nucleotide sequence ID" value="XM_033602972.1"/>
</dbReference>
<dbReference type="SUPFAM" id="SSF47819">
    <property type="entry name" value="HRDC-like"/>
    <property type="match status" value="1"/>
</dbReference>
<dbReference type="AlphaFoldDB" id="A0A6J3MC09"/>
<keyword evidence="1" id="KW-0240">DNA-directed RNA polymerase</keyword>
<evidence type="ECO:0000256" key="2">
    <source>
        <dbReference type="SAM" id="MobiDB-lite"/>
    </source>
</evidence>
<sequence length="193" mass="22444">MKVLDAGDHPFSNADVLDWIQRKRAQHTREDAEDKASAAAQPSSNKKDKHDKHDKTNPRPKNFMRMLERTERELTSNRYPYAANPSSYTGDARRDVFQAFALELENTMQDSLESEWSEKLKDMTPEQIEKLYEPQQERKCLTATELLMLYNHAPTCVEMLQPMIESVEERFSAEEQATMVEIVVKHLRKDEGL</sequence>
<protein>
    <recommendedName>
        <fullName evidence="5">DNA-directed RNA polymerase III subunit RPC9</fullName>
    </recommendedName>
</protein>
<feature type="compositionally biased region" description="Basic and acidic residues" evidence="2">
    <location>
        <begin position="45"/>
        <end position="57"/>
    </location>
</feature>
<dbReference type="GO" id="GO:0005666">
    <property type="term" value="C:RNA polymerase III complex"/>
    <property type="evidence" value="ECO:0007669"/>
    <property type="project" value="InterPro"/>
</dbReference>
<dbReference type="OrthoDB" id="1746530at2759"/>
<keyword evidence="3" id="KW-1185">Reference proteome</keyword>
<keyword evidence="1" id="KW-0804">Transcription</keyword>
<proteinExistence type="predicted"/>
<dbReference type="PANTHER" id="PTHR15561:SF0">
    <property type="entry name" value="DNA-DIRECTED RNA POLYMERASE III SUBUNIT RPC9"/>
    <property type="match status" value="1"/>
</dbReference>
<organism evidence="4">
    <name type="scientific">Dissoconium aciculare CBS 342.82</name>
    <dbReference type="NCBI Taxonomy" id="1314786"/>
    <lineage>
        <taxon>Eukaryota</taxon>
        <taxon>Fungi</taxon>
        <taxon>Dikarya</taxon>
        <taxon>Ascomycota</taxon>
        <taxon>Pezizomycotina</taxon>
        <taxon>Dothideomycetes</taxon>
        <taxon>Dothideomycetidae</taxon>
        <taxon>Mycosphaerellales</taxon>
        <taxon>Dissoconiaceae</taxon>
        <taxon>Dissoconium</taxon>
    </lineage>
</organism>
<feature type="compositionally biased region" description="Basic and acidic residues" evidence="2">
    <location>
        <begin position="27"/>
        <end position="36"/>
    </location>
</feature>
<reference evidence="4" key="2">
    <citation type="submission" date="2020-04" db="EMBL/GenBank/DDBJ databases">
        <authorList>
            <consortium name="NCBI Genome Project"/>
        </authorList>
    </citation>
    <scope>NUCLEOTIDE SEQUENCE</scope>
    <source>
        <strain evidence="4">CBS 342.82</strain>
    </source>
</reference>
<evidence type="ECO:0000313" key="4">
    <source>
        <dbReference type="RefSeq" id="XP_033462576.1"/>
    </source>
</evidence>
<dbReference type="GO" id="GO:0000166">
    <property type="term" value="F:nucleotide binding"/>
    <property type="evidence" value="ECO:0007669"/>
    <property type="project" value="InterPro"/>
</dbReference>
<dbReference type="InterPro" id="IPR038324">
    <property type="entry name" value="Rpb4/RPC9_sf"/>
</dbReference>
<dbReference type="GO" id="GO:0006384">
    <property type="term" value="P:transcription initiation at RNA polymerase III promoter"/>
    <property type="evidence" value="ECO:0007669"/>
    <property type="project" value="InterPro"/>
</dbReference>
<dbReference type="Gene3D" id="1.20.1250.40">
    <property type="match status" value="1"/>
</dbReference>
<evidence type="ECO:0008006" key="5">
    <source>
        <dbReference type="Google" id="ProtNLM"/>
    </source>
</evidence>
<gene>
    <name evidence="4" type="ORF">K489DRAFT_368680</name>
</gene>
<reference evidence="4" key="3">
    <citation type="submission" date="2025-08" db="UniProtKB">
        <authorList>
            <consortium name="RefSeq"/>
        </authorList>
    </citation>
    <scope>IDENTIFICATION</scope>
    <source>
        <strain evidence="4">CBS 342.82</strain>
    </source>
</reference>
<accession>A0A6J3MC09</accession>
<evidence type="ECO:0000256" key="1">
    <source>
        <dbReference type="ARBA" id="ARBA00022478"/>
    </source>
</evidence>
<name>A0A6J3MC09_9PEZI</name>
<dbReference type="InterPro" id="IPR010997">
    <property type="entry name" value="HRDC-like_sf"/>
</dbReference>
<reference evidence="4" key="1">
    <citation type="submission" date="2020-01" db="EMBL/GenBank/DDBJ databases">
        <authorList>
            <consortium name="DOE Joint Genome Institute"/>
            <person name="Haridas S."/>
            <person name="Albert R."/>
            <person name="Binder M."/>
            <person name="Bloem J."/>
            <person name="Labutti K."/>
            <person name="Salamov A."/>
            <person name="Andreopoulos B."/>
            <person name="Baker S.E."/>
            <person name="Barry K."/>
            <person name="Bills G."/>
            <person name="Bluhm B.H."/>
            <person name="Cannon C."/>
            <person name="Castanera R."/>
            <person name="Culley D.E."/>
            <person name="Daum C."/>
            <person name="Ezra D."/>
            <person name="Gonzalez J.B."/>
            <person name="Henrissat B."/>
            <person name="Kuo A."/>
            <person name="Liang C."/>
            <person name="Lipzen A."/>
            <person name="Lutzoni F."/>
            <person name="Magnuson J."/>
            <person name="Mondo S."/>
            <person name="Nolan M."/>
            <person name="Ohm R."/>
            <person name="Pangilinan J."/>
            <person name="Park H.-J."/>
            <person name="Ramirez L."/>
            <person name="Alfaro M."/>
            <person name="Sun H."/>
            <person name="Tritt A."/>
            <person name="Yoshinaga Y."/>
            <person name="Zwiers L.-H."/>
            <person name="Turgeon B.G."/>
            <person name="Goodwin S.B."/>
            <person name="Spatafora J.W."/>
            <person name="Crous P.W."/>
            <person name="Grigoriev I.V."/>
        </authorList>
    </citation>
    <scope>NUCLEOTIDE SEQUENCE</scope>
    <source>
        <strain evidence="4">CBS 342.82</strain>
    </source>
</reference>
<dbReference type="GeneID" id="54360772"/>
<dbReference type="PANTHER" id="PTHR15561">
    <property type="entry name" value="CALCITONIN GENE-RELATED PEPTIDE-RECEPTOR COMPONENT PROTEIN"/>
    <property type="match status" value="1"/>
</dbReference>
<dbReference type="Proteomes" id="UP000504637">
    <property type="component" value="Unplaced"/>
</dbReference>
<evidence type="ECO:0000313" key="3">
    <source>
        <dbReference type="Proteomes" id="UP000504637"/>
    </source>
</evidence>
<feature type="region of interest" description="Disordered" evidence="2">
    <location>
        <begin position="22"/>
        <end position="65"/>
    </location>
</feature>